<proteinExistence type="predicted"/>
<dbReference type="EMBL" id="JZWV01000641">
    <property type="protein sequence ID" value="KJY29458.1"/>
    <property type="molecule type" value="Genomic_DNA"/>
</dbReference>
<dbReference type="Proteomes" id="UP000033551">
    <property type="component" value="Unassembled WGS sequence"/>
</dbReference>
<dbReference type="PATRIC" id="fig|68223.7.peg.514"/>
<protein>
    <submittedName>
        <fullName evidence="2">Uncharacterized protein</fullName>
    </submittedName>
</protein>
<keyword evidence="1" id="KW-0472">Membrane</keyword>
<dbReference type="OrthoDB" id="4329377at2"/>
<dbReference type="AlphaFoldDB" id="A0A0F4J6S6"/>
<sequence length="66" mass="6540">MNRITESVRGIADAALSEDTGERTSRMMPVAFTPAVLVVCPYAAGGLAAGAAAVGAYEAGRAAAKG</sequence>
<keyword evidence="1" id="KW-1133">Transmembrane helix</keyword>
<feature type="transmembrane region" description="Helical" evidence="1">
    <location>
        <begin position="35"/>
        <end position="57"/>
    </location>
</feature>
<evidence type="ECO:0000313" key="2">
    <source>
        <dbReference type="EMBL" id="KJY29458.1"/>
    </source>
</evidence>
<accession>A0A0F4J6S6</accession>
<gene>
    <name evidence="2" type="ORF">VR44_22900</name>
</gene>
<keyword evidence="3" id="KW-1185">Reference proteome</keyword>
<comment type="caution">
    <text evidence="2">The sequence shown here is derived from an EMBL/GenBank/DDBJ whole genome shotgun (WGS) entry which is preliminary data.</text>
</comment>
<keyword evidence="1" id="KW-0812">Transmembrane</keyword>
<organism evidence="2 3">
    <name type="scientific">Streptomyces katrae</name>
    <dbReference type="NCBI Taxonomy" id="68223"/>
    <lineage>
        <taxon>Bacteria</taxon>
        <taxon>Bacillati</taxon>
        <taxon>Actinomycetota</taxon>
        <taxon>Actinomycetes</taxon>
        <taxon>Kitasatosporales</taxon>
        <taxon>Streptomycetaceae</taxon>
        <taxon>Streptomyces</taxon>
    </lineage>
</organism>
<dbReference type="RefSeq" id="WP_045949456.1">
    <property type="nucleotide sequence ID" value="NZ_JZWV01000641.1"/>
</dbReference>
<reference evidence="2 3" key="1">
    <citation type="submission" date="2015-02" db="EMBL/GenBank/DDBJ databases">
        <authorList>
            <person name="Ju K.-S."/>
            <person name="Doroghazi J.R."/>
            <person name="Metcalf W."/>
        </authorList>
    </citation>
    <scope>NUCLEOTIDE SEQUENCE [LARGE SCALE GENOMIC DNA]</scope>
    <source>
        <strain evidence="2 3">NRRL ISP-5550</strain>
    </source>
</reference>
<name>A0A0F4J6S6_9ACTN</name>
<evidence type="ECO:0000256" key="1">
    <source>
        <dbReference type="SAM" id="Phobius"/>
    </source>
</evidence>
<evidence type="ECO:0000313" key="3">
    <source>
        <dbReference type="Proteomes" id="UP000033551"/>
    </source>
</evidence>